<proteinExistence type="predicted"/>
<dbReference type="RefSeq" id="WP_344110275.1">
    <property type="nucleotide sequence ID" value="NZ_BAAANE010000004.1"/>
</dbReference>
<dbReference type="CDD" id="cd18722">
    <property type="entry name" value="PIN_NicB-like"/>
    <property type="match status" value="1"/>
</dbReference>
<comment type="caution">
    <text evidence="1">The sequence shown here is derived from an EMBL/GenBank/DDBJ whole genome shotgun (WGS) entry which is preliminary data.</text>
</comment>
<protein>
    <recommendedName>
        <fullName evidence="3">NYN domain-containing protein</fullName>
    </recommendedName>
</protein>
<keyword evidence="2" id="KW-1185">Reference proteome</keyword>
<evidence type="ECO:0000313" key="1">
    <source>
        <dbReference type="EMBL" id="GAA1628766.1"/>
    </source>
</evidence>
<evidence type="ECO:0000313" key="2">
    <source>
        <dbReference type="Proteomes" id="UP001501319"/>
    </source>
</evidence>
<dbReference type="Proteomes" id="UP001501319">
    <property type="component" value="Unassembled WGS sequence"/>
</dbReference>
<dbReference type="EMBL" id="BAAANE010000004">
    <property type="protein sequence ID" value="GAA1628766.1"/>
    <property type="molecule type" value="Genomic_DNA"/>
</dbReference>
<gene>
    <name evidence="1" type="ORF">GCM10009744_15860</name>
</gene>
<accession>A0ABN2F3Z4</accession>
<sequence>MRVGVYIDGYNLYYGGRHQLGKSPGWRWLDIRALAETLISEQLSWPRAALSRIVYCSARIDQGLNPAGFIEQDAYFKALSTTGSVDHIEYGKYVTGIRNRPLAVKGPKPGSSPTIVTSQWPVMVQSTLGSPLPGAVFMVSTLHQEEKGTDVNLATLLLTDIFNQAVDAVVVVSNDSDLKLPVHTARQRVSVGHVNPRGGYFAGDLTGNPADGAGGHWWRKLTPADYRNHQLPDPAGRYTRPIGW</sequence>
<organism evidence="1 2">
    <name type="scientific">Kribbella alba</name>
    <dbReference type="NCBI Taxonomy" id="190197"/>
    <lineage>
        <taxon>Bacteria</taxon>
        <taxon>Bacillati</taxon>
        <taxon>Actinomycetota</taxon>
        <taxon>Actinomycetes</taxon>
        <taxon>Propionibacteriales</taxon>
        <taxon>Kribbellaceae</taxon>
        <taxon>Kribbella</taxon>
    </lineage>
</organism>
<name>A0ABN2F3Z4_9ACTN</name>
<reference evidence="1 2" key="1">
    <citation type="journal article" date="2019" name="Int. J. Syst. Evol. Microbiol.">
        <title>The Global Catalogue of Microorganisms (GCM) 10K type strain sequencing project: providing services to taxonomists for standard genome sequencing and annotation.</title>
        <authorList>
            <consortium name="The Broad Institute Genomics Platform"/>
            <consortium name="The Broad Institute Genome Sequencing Center for Infectious Disease"/>
            <person name="Wu L."/>
            <person name="Ma J."/>
        </authorList>
    </citation>
    <scope>NUCLEOTIDE SEQUENCE [LARGE SCALE GENOMIC DNA]</scope>
    <source>
        <strain evidence="1 2">JCM 14306</strain>
    </source>
</reference>
<dbReference type="Gene3D" id="3.40.50.1010">
    <property type="entry name" value="5'-nuclease"/>
    <property type="match status" value="1"/>
</dbReference>
<evidence type="ECO:0008006" key="3">
    <source>
        <dbReference type="Google" id="ProtNLM"/>
    </source>
</evidence>